<evidence type="ECO:0000256" key="1">
    <source>
        <dbReference type="SAM" id="MobiDB-lite"/>
    </source>
</evidence>
<dbReference type="AlphaFoldDB" id="A0A371EZJ7"/>
<dbReference type="STRING" id="157652.A0A371EZJ7"/>
<dbReference type="InterPro" id="IPR013103">
    <property type="entry name" value="RVT_2"/>
</dbReference>
<gene>
    <name evidence="3" type="ORF">CR513_49191</name>
</gene>
<dbReference type="Pfam" id="PF07727">
    <property type="entry name" value="RVT_2"/>
    <property type="match status" value="1"/>
</dbReference>
<dbReference type="OrthoDB" id="1429026at2759"/>
<dbReference type="Proteomes" id="UP000257109">
    <property type="component" value="Unassembled WGS sequence"/>
</dbReference>
<protein>
    <recommendedName>
        <fullName evidence="2">Reverse transcriptase Ty1/copia-type domain-containing protein</fullName>
    </recommendedName>
</protein>
<evidence type="ECO:0000313" key="3">
    <source>
        <dbReference type="EMBL" id="RDX71458.1"/>
    </source>
</evidence>
<feature type="non-terminal residue" evidence="3">
    <location>
        <position position="1"/>
    </location>
</feature>
<sequence length="266" mass="29932">MDTEMEALEKNKTWELVSLPKGKKLVVKCKADGSIERYKARLVTKGFTQTYGIDYSKTFALVAKMDTIWVISLAAKYDWELQQFDVKNAFLHGELEEEYEVAVNFVCRLKKALYGLKQSPWAWFRRFTKVMTTLGICLWHAYALPMFQAKGFQVSSNEDPSIANVGVPGSLVTVSAPRVPIVRKPSKSSEIIADRRCKYRVKKGVDGQVEDQPSIFIIIILSRPMPTELKALTIEINAVPESSTSRLESDGSHNFPGENCSKAQAK</sequence>
<feature type="region of interest" description="Disordered" evidence="1">
    <location>
        <begin position="243"/>
        <end position="266"/>
    </location>
</feature>
<evidence type="ECO:0000259" key="2">
    <source>
        <dbReference type="Pfam" id="PF07727"/>
    </source>
</evidence>
<keyword evidence="4" id="KW-1185">Reference proteome</keyword>
<proteinExistence type="predicted"/>
<organism evidence="3 4">
    <name type="scientific">Mucuna pruriens</name>
    <name type="common">Velvet bean</name>
    <name type="synonym">Dolichos pruriens</name>
    <dbReference type="NCBI Taxonomy" id="157652"/>
    <lineage>
        <taxon>Eukaryota</taxon>
        <taxon>Viridiplantae</taxon>
        <taxon>Streptophyta</taxon>
        <taxon>Embryophyta</taxon>
        <taxon>Tracheophyta</taxon>
        <taxon>Spermatophyta</taxon>
        <taxon>Magnoliopsida</taxon>
        <taxon>eudicotyledons</taxon>
        <taxon>Gunneridae</taxon>
        <taxon>Pentapetalae</taxon>
        <taxon>rosids</taxon>
        <taxon>fabids</taxon>
        <taxon>Fabales</taxon>
        <taxon>Fabaceae</taxon>
        <taxon>Papilionoideae</taxon>
        <taxon>50 kb inversion clade</taxon>
        <taxon>NPAAA clade</taxon>
        <taxon>indigoferoid/millettioid clade</taxon>
        <taxon>Phaseoleae</taxon>
        <taxon>Mucuna</taxon>
    </lineage>
</organism>
<evidence type="ECO:0000313" key="4">
    <source>
        <dbReference type="Proteomes" id="UP000257109"/>
    </source>
</evidence>
<dbReference type="InterPro" id="IPR043502">
    <property type="entry name" value="DNA/RNA_pol_sf"/>
</dbReference>
<dbReference type="EMBL" id="QJKJ01011325">
    <property type="protein sequence ID" value="RDX71458.1"/>
    <property type="molecule type" value="Genomic_DNA"/>
</dbReference>
<feature type="domain" description="Reverse transcriptase Ty1/copia-type" evidence="2">
    <location>
        <begin position="11"/>
        <end position="135"/>
    </location>
</feature>
<comment type="caution">
    <text evidence="3">The sequence shown here is derived from an EMBL/GenBank/DDBJ whole genome shotgun (WGS) entry which is preliminary data.</text>
</comment>
<dbReference type="SUPFAM" id="SSF56672">
    <property type="entry name" value="DNA/RNA polymerases"/>
    <property type="match status" value="1"/>
</dbReference>
<name>A0A371EZJ7_MUCPR</name>
<accession>A0A371EZJ7</accession>
<reference evidence="3" key="1">
    <citation type="submission" date="2018-05" db="EMBL/GenBank/DDBJ databases">
        <title>Draft genome of Mucuna pruriens seed.</title>
        <authorList>
            <person name="Nnadi N.E."/>
            <person name="Vos R."/>
            <person name="Hasami M.H."/>
            <person name="Devisetty U.K."/>
            <person name="Aguiy J.C."/>
        </authorList>
    </citation>
    <scope>NUCLEOTIDE SEQUENCE [LARGE SCALE GENOMIC DNA]</scope>
    <source>
        <strain evidence="3">JCA_2017</strain>
    </source>
</reference>